<evidence type="ECO:0000313" key="1">
    <source>
        <dbReference type="EMBL" id="SFK54514.1"/>
    </source>
</evidence>
<dbReference type="RefSeq" id="WP_149760834.1">
    <property type="nucleotide sequence ID" value="NZ_BSPE01000048.1"/>
</dbReference>
<dbReference type="OrthoDB" id="9807414at2"/>
<protein>
    <submittedName>
        <fullName evidence="1">Glycosyltransferase involved in cell wall bisynthesis</fullName>
    </submittedName>
</protein>
<dbReference type="Proteomes" id="UP000323300">
    <property type="component" value="Unassembled WGS sequence"/>
</dbReference>
<dbReference type="AlphaFoldDB" id="A0A1I4ADU1"/>
<organism evidence="1 2">
    <name type="scientific">Neomesorhizobium albiziae</name>
    <dbReference type="NCBI Taxonomy" id="335020"/>
    <lineage>
        <taxon>Bacteria</taxon>
        <taxon>Pseudomonadati</taxon>
        <taxon>Pseudomonadota</taxon>
        <taxon>Alphaproteobacteria</taxon>
        <taxon>Hyphomicrobiales</taxon>
        <taxon>Phyllobacteriaceae</taxon>
        <taxon>Neomesorhizobium</taxon>
    </lineage>
</organism>
<keyword evidence="1" id="KW-0808">Transferase</keyword>
<evidence type="ECO:0000313" key="2">
    <source>
        <dbReference type="Proteomes" id="UP000323300"/>
    </source>
</evidence>
<sequence length="402" mass="45403">MKNEPKIYHILFFGFISDHQHLLEVFSSEENPQVSAIKFQQAIIEAISKNGAAVRILSTLPISSFPRNRTLLVRSRDFSLGEANGRLMGFINLPVVNLFSRLISSFGSGRRELRTQPKVDAILVYALHTPYVLAAVILKYMFGVKLGVLIPDLPLNMNGRNEFGIKALAKRLDNWILRNLSRHIDVSFPITKYIAEDWLPEGIKFEVIEGIANSNVSPRIKTREENRRKKILYAGTFSHLSSFVRMFSERPEIPADLVFVGGGPDRAQIEMAAQVDSRISVKPFLHGREYAEEVANADFLLNARDPNWRGSRYSFPSKLFEYMSLEVPILSTRMAGIPDEYFRCFFCIHDNDPEKFAVSLLEALNASDAELASRIAVGRKIVTKHKSPEAVGATLLYALRET</sequence>
<proteinExistence type="predicted"/>
<dbReference type="GO" id="GO:0016740">
    <property type="term" value="F:transferase activity"/>
    <property type="evidence" value="ECO:0007669"/>
    <property type="project" value="UniProtKB-KW"/>
</dbReference>
<keyword evidence="2" id="KW-1185">Reference proteome</keyword>
<accession>A0A1I4ADU1</accession>
<reference evidence="1 2" key="1">
    <citation type="submission" date="2016-10" db="EMBL/GenBank/DDBJ databases">
        <authorList>
            <person name="Varghese N."/>
            <person name="Submissions S."/>
        </authorList>
    </citation>
    <scope>NUCLEOTIDE SEQUENCE [LARGE SCALE GENOMIC DNA]</scope>
    <source>
        <strain evidence="1 2">DSM 21822</strain>
    </source>
</reference>
<gene>
    <name evidence="1" type="ORF">SAMN04488498_1084</name>
</gene>
<dbReference type="SUPFAM" id="SSF53756">
    <property type="entry name" value="UDP-Glycosyltransferase/glycogen phosphorylase"/>
    <property type="match status" value="1"/>
</dbReference>
<dbReference type="PANTHER" id="PTHR12526">
    <property type="entry name" value="GLYCOSYLTRANSFERASE"/>
    <property type="match status" value="1"/>
</dbReference>
<name>A0A1I4ADU1_9HYPH</name>
<dbReference type="EMBL" id="FOSL01000008">
    <property type="protein sequence ID" value="SFK54514.1"/>
    <property type="molecule type" value="Genomic_DNA"/>
</dbReference>
<dbReference type="Gene3D" id="3.40.50.2000">
    <property type="entry name" value="Glycogen Phosphorylase B"/>
    <property type="match status" value="1"/>
</dbReference>
<dbReference type="Pfam" id="PF13692">
    <property type="entry name" value="Glyco_trans_1_4"/>
    <property type="match status" value="1"/>
</dbReference>